<sequence>MGWVLVLVILLMTCTTYQQVAADVNKGSRSPQIIPGHVITEISHLVMSDWEYQRKYDDLITSLKGAVILTCGPGWVYFEDHCYWFSRDATSWPDARAHCQTLHGDLVAITGFQENRFVKFEMRKIRNKEHPSEIKYYFIGGTDEQREGRWIWIRTGQTFGFTDWASGEPNNANSNEDCLALSGESLSAWNDVPCQMSFYSICKKSVEYKTIP</sequence>
<organism evidence="4 5">
    <name type="scientific">Mizuhopecten yessoensis</name>
    <name type="common">Japanese scallop</name>
    <name type="synonym">Patinopecten yessoensis</name>
    <dbReference type="NCBI Taxonomy" id="6573"/>
    <lineage>
        <taxon>Eukaryota</taxon>
        <taxon>Metazoa</taxon>
        <taxon>Spiralia</taxon>
        <taxon>Lophotrochozoa</taxon>
        <taxon>Mollusca</taxon>
        <taxon>Bivalvia</taxon>
        <taxon>Autobranchia</taxon>
        <taxon>Pteriomorphia</taxon>
        <taxon>Pectinida</taxon>
        <taxon>Pectinoidea</taxon>
        <taxon>Pectinidae</taxon>
        <taxon>Mizuhopecten</taxon>
    </lineage>
</organism>
<evidence type="ECO:0000313" key="4">
    <source>
        <dbReference type="EMBL" id="OWF47823.1"/>
    </source>
</evidence>
<dbReference type="AlphaFoldDB" id="A0A210QGD6"/>
<dbReference type="GO" id="GO:0030246">
    <property type="term" value="F:carbohydrate binding"/>
    <property type="evidence" value="ECO:0007669"/>
    <property type="project" value="UniProtKB-KW"/>
</dbReference>
<evidence type="ECO:0000256" key="2">
    <source>
        <dbReference type="SAM" id="SignalP"/>
    </source>
</evidence>
<dbReference type="InterPro" id="IPR001304">
    <property type="entry name" value="C-type_lectin-like"/>
</dbReference>
<dbReference type="InterPro" id="IPR050111">
    <property type="entry name" value="C-type_lectin/snaclec_domain"/>
</dbReference>
<evidence type="ECO:0000256" key="1">
    <source>
        <dbReference type="ARBA" id="ARBA00023157"/>
    </source>
</evidence>
<dbReference type="EMBL" id="NEDP02003766">
    <property type="protein sequence ID" value="OWF47823.1"/>
    <property type="molecule type" value="Genomic_DNA"/>
</dbReference>
<dbReference type="InterPro" id="IPR016186">
    <property type="entry name" value="C-type_lectin-like/link_sf"/>
</dbReference>
<feature type="chain" id="PRO_5012713276" evidence="2">
    <location>
        <begin position="23"/>
        <end position="212"/>
    </location>
</feature>
<evidence type="ECO:0000313" key="5">
    <source>
        <dbReference type="Proteomes" id="UP000242188"/>
    </source>
</evidence>
<dbReference type="PANTHER" id="PTHR22803">
    <property type="entry name" value="MANNOSE, PHOSPHOLIPASE, LECTIN RECEPTOR RELATED"/>
    <property type="match status" value="1"/>
</dbReference>
<comment type="caution">
    <text evidence="4">The sequence shown here is derived from an EMBL/GenBank/DDBJ whole genome shotgun (WGS) entry which is preliminary data.</text>
</comment>
<dbReference type="SMART" id="SM00034">
    <property type="entry name" value="CLECT"/>
    <property type="match status" value="1"/>
</dbReference>
<proteinExistence type="predicted"/>
<dbReference type="Pfam" id="PF00059">
    <property type="entry name" value="Lectin_C"/>
    <property type="match status" value="1"/>
</dbReference>
<feature type="signal peptide" evidence="2">
    <location>
        <begin position="1"/>
        <end position="22"/>
    </location>
</feature>
<keyword evidence="5" id="KW-1185">Reference proteome</keyword>
<name>A0A210QGD6_MIZYE</name>
<feature type="domain" description="C-type lectin" evidence="3">
    <location>
        <begin position="78"/>
        <end position="203"/>
    </location>
</feature>
<protein>
    <submittedName>
        <fullName evidence="4">Hepatic lectin</fullName>
    </submittedName>
</protein>
<keyword evidence="1" id="KW-1015">Disulfide bond</keyword>
<dbReference type="OrthoDB" id="6271941at2759"/>
<keyword evidence="2" id="KW-0732">Signal</keyword>
<dbReference type="InterPro" id="IPR016187">
    <property type="entry name" value="CTDL_fold"/>
</dbReference>
<dbReference type="Gene3D" id="3.10.100.10">
    <property type="entry name" value="Mannose-Binding Protein A, subunit A"/>
    <property type="match status" value="1"/>
</dbReference>
<reference evidence="4 5" key="1">
    <citation type="journal article" date="2017" name="Nat. Ecol. Evol.">
        <title>Scallop genome provides insights into evolution of bilaterian karyotype and development.</title>
        <authorList>
            <person name="Wang S."/>
            <person name="Zhang J."/>
            <person name="Jiao W."/>
            <person name="Li J."/>
            <person name="Xun X."/>
            <person name="Sun Y."/>
            <person name="Guo X."/>
            <person name="Huan P."/>
            <person name="Dong B."/>
            <person name="Zhang L."/>
            <person name="Hu X."/>
            <person name="Sun X."/>
            <person name="Wang J."/>
            <person name="Zhao C."/>
            <person name="Wang Y."/>
            <person name="Wang D."/>
            <person name="Huang X."/>
            <person name="Wang R."/>
            <person name="Lv J."/>
            <person name="Li Y."/>
            <person name="Zhang Z."/>
            <person name="Liu B."/>
            <person name="Lu W."/>
            <person name="Hui Y."/>
            <person name="Liang J."/>
            <person name="Zhou Z."/>
            <person name="Hou R."/>
            <person name="Li X."/>
            <person name="Liu Y."/>
            <person name="Li H."/>
            <person name="Ning X."/>
            <person name="Lin Y."/>
            <person name="Zhao L."/>
            <person name="Xing Q."/>
            <person name="Dou J."/>
            <person name="Li Y."/>
            <person name="Mao J."/>
            <person name="Guo H."/>
            <person name="Dou H."/>
            <person name="Li T."/>
            <person name="Mu C."/>
            <person name="Jiang W."/>
            <person name="Fu Q."/>
            <person name="Fu X."/>
            <person name="Miao Y."/>
            <person name="Liu J."/>
            <person name="Yu Q."/>
            <person name="Li R."/>
            <person name="Liao H."/>
            <person name="Li X."/>
            <person name="Kong Y."/>
            <person name="Jiang Z."/>
            <person name="Chourrout D."/>
            <person name="Li R."/>
            <person name="Bao Z."/>
        </authorList>
    </citation>
    <scope>NUCLEOTIDE SEQUENCE [LARGE SCALE GENOMIC DNA]</scope>
    <source>
        <strain evidence="4 5">PY_sf001</strain>
    </source>
</reference>
<dbReference type="Proteomes" id="UP000242188">
    <property type="component" value="Unassembled WGS sequence"/>
</dbReference>
<evidence type="ECO:0000259" key="3">
    <source>
        <dbReference type="PROSITE" id="PS50041"/>
    </source>
</evidence>
<keyword evidence="4" id="KW-0430">Lectin</keyword>
<dbReference type="SUPFAM" id="SSF56436">
    <property type="entry name" value="C-type lectin-like"/>
    <property type="match status" value="1"/>
</dbReference>
<gene>
    <name evidence="4" type="ORF">KP79_PYT22499</name>
</gene>
<dbReference type="InterPro" id="IPR018378">
    <property type="entry name" value="C-type_lectin_CS"/>
</dbReference>
<dbReference type="PROSITE" id="PS00615">
    <property type="entry name" value="C_TYPE_LECTIN_1"/>
    <property type="match status" value="1"/>
</dbReference>
<dbReference type="PROSITE" id="PS50041">
    <property type="entry name" value="C_TYPE_LECTIN_2"/>
    <property type="match status" value="1"/>
</dbReference>
<accession>A0A210QGD6</accession>